<dbReference type="InterPro" id="IPR001752">
    <property type="entry name" value="Kinesin_motor_dom"/>
</dbReference>
<dbReference type="Proteomes" id="UP000015105">
    <property type="component" value="Chromosome 1D"/>
</dbReference>
<dbReference type="GO" id="GO:0008017">
    <property type="term" value="F:microtubule binding"/>
    <property type="evidence" value="ECO:0007669"/>
    <property type="project" value="InterPro"/>
</dbReference>
<dbReference type="InterPro" id="IPR036961">
    <property type="entry name" value="Kinesin_motor_dom_sf"/>
</dbReference>
<feature type="compositionally biased region" description="Low complexity" evidence="9">
    <location>
        <begin position="555"/>
        <end position="578"/>
    </location>
</feature>
<feature type="compositionally biased region" description="Polar residues" evidence="9">
    <location>
        <begin position="406"/>
        <end position="421"/>
    </location>
</feature>
<feature type="binding site" evidence="6">
    <location>
        <begin position="115"/>
        <end position="122"/>
    </location>
    <ligand>
        <name>ATP</name>
        <dbReference type="ChEBI" id="CHEBI:30616"/>
    </ligand>
</feature>
<dbReference type="InterPro" id="IPR019821">
    <property type="entry name" value="Kinesin_motor_CS"/>
</dbReference>
<evidence type="ECO:0000256" key="4">
    <source>
        <dbReference type="ARBA" id="ARBA00023175"/>
    </source>
</evidence>
<dbReference type="GO" id="GO:0005524">
    <property type="term" value="F:ATP binding"/>
    <property type="evidence" value="ECO:0007669"/>
    <property type="project" value="UniProtKB-UniRule"/>
</dbReference>
<feature type="compositionally biased region" description="Basic and acidic residues" evidence="9">
    <location>
        <begin position="437"/>
        <end position="449"/>
    </location>
</feature>
<feature type="coiled-coil region" evidence="8">
    <location>
        <begin position="595"/>
        <end position="626"/>
    </location>
</feature>
<feature type="compositionally biased region" description="Polar residues" evidence="9">
    <location>
        <begin position="451"/>
        <end position="473"/>
    </location>
</feature>
<evidence type="ECO:0000256" key="1">
    <source>
        <dbReference type="ARBA" id="ARBA00022701"/>
    </source>
</evidence>
<evidence type="ECO:0000256" key="8">
    <source>
        <dbReference type="SAM" id="Coils"/>
    </source>
</evidence>
<evidence type="ECO:0000256" key="3">
    <source>
        <dbReference type="ARBA" id="ARBA00022840"/>
    </source>
</evidence>
<dbReference type="PROSITE" id="PS50067">
    <property type="entry name" value="KINESIN_MOTOR_2"/>
    <property type="match status" value="1"/>
</dbReference>
<reference evidence="12" key="1">
    <citation type="journal article" date="2014" name="Science">
        <title>Ancient hybridizations among the ancestral genomes of bread wheat.</title>
        <authorList>
            <consortium name="International Wheat Genome Sequencing Consortium,"/>
            <person name="Marcussen T."/>
            <person name="Sandve S.R."/>
            <person name="Heier L."/>
            <person name="Spannagl M."/>
            <person name="Pfeifer M."/>
            <person name="Jakobsen K.S."/>
            <person name="Wulff B.B."/>
            <person name="Steuernagel B."/>
            <person name="Mayer K.F."/>
            <person name="Olsen O.A."/>
        </authorList>
    </citation>
    <scope>NUCLEOTIDE SEQUENCE [LARGE SCALE GENOMIC DNA]</scope>
    <source>
        <strain evidence="12">cv. AL8/78</strain>
    </source>
</reference>
<reference evidence="11" key="5">
    <citation type="journal article" date="2021" name="G3 (Bethesda)">
        <title>Aegilops tauschii genome assembly Aet v5.0 features greater sequence contiguity and improved annotation.</title>
        <authorList>
            <person name="Wang L."/>
            <person name="Zhu T."/>
            <person name="Rodriguez J.C."/>
            <person name="Deal K.R."/>
            <person name="Dubcovsky J."/>
            <person name="McGuire P.E."/>
            <person name="Lux T."/>
            <person name="Spannagl M."/>
            <person name="Mayer K.F.X."/>
            <person name="Baldrich P."/>
            <person name="Meyers B.C."/>
            <person name="Huo N."/>
            <person name="Gu Y.Q."/>
            <person name="Zhou H."/>
            <person name="Devos K.M."/>
            <person name="Bennetzen J.L."/>
            <person name="Unver T."/>
            <person name="Budak H."/>
            <person name="Gulick P.J."/>
            <person name="Galiba G."/>
            <person name="Kalapos B."/>
            <person name="Nelson D.R."/>
            <person name="Li P."/>
            <person name="You F.M."/>
            <person name="Luo M.C."/>
            <person name="Dvorak J."/>
        </authorList>
    </citation>
    <scope>NUCLEOTIDE SEQUENCE [LARGE SCALE GENOMIC DNA]</scope>
    <source>
        <strain evidence="11">cv. AL8/78</strain>
    </source>
</reference>
<evidence type="ECO:0000313" key="12">
    <source>
        <dbReference type="Proteomes" id="UP000015105"/>
    </source>
</evidence>
<proteinExistence type="inferred from homology"/>
<dbReference type="GO" id="GO:0007018">
    <property type="term" value="P:microtubule-based movement"/>
    <property type="evidence" value="ECO:0007669"/>
    <property type="project" value="InterPro"/>
</dbReference>
<evidence type="ECO:0000256" key="9">
    <source>
        <dbReference type="SAM" id="MobiDB-lite"/>
    </source>
</evidence>
<dbReference type="Pfam" id="PF00225">
    <property type="entry name" value="Kinesin"/>
    <property type="match status" value="2"/>
</dbReference>
<dbReference type="PRINTS" id="PR00380">
    <property type="entry name" value="KINESINHEAVY"/>
</dbReference>
<protein>
    <recommendedName>
        <fullName evidence="7">Kinesin-like protein</fullName>
    </recommendedName>
</protein>
<keyword evidence="4 6" id="KW-0505">Motor protein</keyword>
<dbReference type="AlphaFoldDB" id="A0A452Y0T6"/>
<dbReference type="GO" id="GO:0003777">
    <property type="term" value="F:microtubule motor activity"/>
    <property type="evidence" value="ECO:0007669"/>
    <property type="project" value="InterPro"/>
</dbReference>
<dbReference type="Gene3D" id="3.40.850.10">
    <property type="entry name" value="Kinesin motor domain"/>
    <property type="match status" value="1"/>
</dbReference>
<dbReference type="Gramene" id="AET1Gv20249000.17">
    <property type="protein sequence ID" value="AET1Gv20249000.17"/>
    <property type="gene ID" value="AET1Gv20249000"/>
</dbReference>
<comment type="similarity">
    <text evidence="5">Belongs to the TRAFAC class myosin-kinesin ATPase superfamily. Kinesin family. KIN-13 subfamily.</text>
</comment>
<sequence length="678" mass="76877">LGPADNYNAVTSEKEISTRENNVAKIKVVVRKRPLNRKELSRKEDDAVAVHDSSSLTVYEPKLKVDLTAYVEQHEFCFDAVLDEDVSNDEVYRETVERIIPIIFQRTKATCFAYGQTGSGKTYTMQPLPLRAAQDMIRLLQQPVYRNQNFKLWLSYFEIYGGKLYDLLSDRRHLLMREDGKKQVCIVGLQEFEVSDVQVVREYIERGNAARSTGSTGANEESSRSHAILQLAVKKHIIVTETRRQRDRDANEAKNTKAVGKISFIDLAGSERGADTTDNDRQTRCYFCPQIHLPIIFPNINLVQLKNLLTCICYYHIRIEGAEINKSLLALKECIRALDNDQIHIPFRGSKLTEVLRDSFVGNSRTVMISCISPNAGSCEHTLNTLRYADRVKSLSKGGNTRKEQSTAPTIPSMRESSSAPSYPLSVEADEVPNQIQEKRPVDISRRGAENFTSNSSMEPDRNNFSMIPSYSNRGKEENGASGLNDRERVDFSSVRTVYNSKAQLIQNSANAQEDEKVTRVSPPRRKVIREDKSEKQNYMKKDSGIEASRPGYKVQQVRQLQQQQRPTSASASQVSSRQSEKESSCDDVEIDAILEEEEALIAAHRKEIENTMEIVREEMNLLAEVDQPGSLIDDYVTQLSFLLSRKAAGLVSLQARLSRFQQRLKEQEILSRKKSSR</sequence>
<evidence type="ECO:0000256" key="6">
    <source>
        <dbReference type="PROSITE-ProRule" id="PRU00283"/>
    </source>
</evidence>
<dbReference type="SMART" id="SM00129">
    <property type="entry name" value="KISc"/>
    <property type="match status" value="1"/>
</dbReference>
<reference evidence="11" key="4">
    <citation type="submission" date="2019-03" db="UniProtKB">
        <authorList>
            <consortium name="EnsemblPlants"/>
        </authorList>
    </citation>
    <scope>IDENTIFICATION</scope>
</reference>
<reference evidence="12" key="2">
    <citation type="journal article" date="2017" name="Nat. Plants">
        <title>The Aegilops tauschii genome reveals multiple impacts of transposons.</title>
        <authorList>
            <person name="Zhao G."/>
            <person name="Zou C."/>
            <person name="Li K."/>
            <person name="Wang K."/>
            <person name="Li T."/>
            <person name="Gao L."/>
            <person name="Zhang X."/>
            <person name="Wang H."/>
            <person name="Yang Z."/>
            <person name="Liu X."/>
            <person name="Jiang W."/>
            <person name="Mao L."/>
            <person name="Kong X."/>
            <person name="Jiao Y."/>
            <person name="Jia J."/>
        </authorList>
    </citation>
    <scope>NUCLEOTIDE SEQUENCE [LARGE SCALE GENOMIC DNA]</scope>
    <source>
        <strain evidence="12">cv. AL8/78</strain>
    </source>
</reference>
<feature type="compositionally biased region" description="Basic and acidic residues" evidence="9">
    <location>
        <begin position="474"/>
        <end position="488"/>
    </location>
</feature>
<feature type="compositionally biased region" description="Basic and acidic residues" evidence="9">
    <location>
        <begin position="529"/>
        <end position="545"/>
    </location>
</feature>
<dbReference type="InterPro" id="IPR027417">
    <property type="entry name" value="P-loop_NTPase"/>
</dbReference>
<keyword evidence="1 7" id="KW-0493">Microtubule</keyword>
<dbReference type="GO" id="GO:1903338">
    <property type="term" value="P:regulation of cell wall organization or biogenesis"/>
    <property type="evidence" value="ECO:0007669"/>
    <property type="project" value="UniProtKB-ARBA"/>
</dbReference>
<dbReference type="PROSITE" id="PS00411">
    <property type="entry name" value="KINESIN_MOTOR_1"/>
    <property type="match status" value="1"/>
</dbReference>
<keyword evidence="3 6" id="KW-0067">ATP-binding</keyword>
<keyword evidence="12" id="KW-1185">Reference proteome</keyword>
<evidence type="ECO:0000256" key="5">
    <source>
        <dbReference type="ARBA" id="ARBA00061030"/>
    </source>
</evidence>
<dbReference type="PANTHER" id="PTHR47971:SF23">
    <property type="entry name" value="KINESIN-LIKE PROTEIN KIN-13A"/>
    <property type="match status" value="1"/>
</dbReference>
<dbReference type="GO" id="GO:0005874">
    <property type="term" value="C:microtubule"/>
    <property type="evidence" value="ECO:0007669"/>
    <property type="project" value="UniProtKB-KW"/>
</dbReference>
<name>A0A452Y0T6_AEGTS</name>
<evidence type="ECO:0000256" key="7">
    <source>
        <dbReference type="RuleBase" id="RU000394"/>
    </source>
</evidence>
<dbReference type="EnsemblPlants" id="AET1Gv20249000.17">
    <property type="protein sequence ID" value="AET1Gv20249000.17"/>
    <property type="gene ID" value="AET1Gv20249000"/>
</dbReference>
<evidence type="ECO:0000256" key="2">
    <source>
        <dbReference type="ARBA" id="ARBA00022741"/>
    </source>
</evidence>
<dbReference type="FunFam" id="3.40.850.10:FF:000012">
    <property type="entry name" value="Kinesin-like protein"/>
    <property type="match status" value="1"/>
</dbReference>
<dbReference type="PANTHER" id="PTHR47971">
    <property type="entry name" value="KINESIN-RELATED PROTEIN 6"/>
    <property type="match status" value="1"/>
</dbReference>
<feature type="region of interest" description="Disordered" evidence="9">
    <location>
        <begin position="506"/>
        <end position="588"/>
    </location>
</feature>
<dbReference type="CDD" id="cd01367">
    <property type="entry name" value="KISc_KIF2_like"/>
    <property type="match status" value="1"/>
</dbReference>
<dbReference type="SUPFAM" id="SSF52540">
    <property type="entry name" value="P-loop containing nucleoside triphosphate hydrolases"/>
    <property type="match status" value="1"/>
</dbReference>
<dbReference type="InterPro" id="IPR027640">
    <property type="entry name" value="Kinesin-like_fam"/>
</dbReference>
<evidence type="ECO:0000313" key="11">
    <source>
        <dbReference type="EnsemblPlants" id="AET1Gv20249000.17"/>
    </source>
</evidence>
<keyword evidence="8" id="KW-0175">Coiled coil</keyword>
<feature type="domain" description="Kinesin motor" evidence="10">
    <location>
        <begin position="25"/>
        <end position="395"/>
    </location>
</feature>
<evidence type="ECO:0000259" key="10">
    <source>
        <dbReference type="PROSITE" id="PS50067"/>
    </source>
</evidence>
<dbReference type="GO" id="GO:0007019">
    <property type="term" value="P:microtubule depolymerization"/>
    <property type="evidence" value="ECO:0007669"/>
    <property type="project" value="TreeGrafter"/>
</dbReference>
<accession>A0A452Y0T6</accession>
<reference evidence="11" key="3">
    <citation type="journal article" date="2017" name="Nature">
        <title>Genome sequence of the progenitor of the wheat D genome Aegilops tauschii.</title>
        <authorList>
            <person name="Luo M.C."/>
            <person name="Gu Y.Q."/>
            <person name="Puiu D."/>
            <person name="Wang H."/>
            <person name="Twardziok S.O."/>
            <person name="Deal K.R."/>
            <person name="Huo N."/>
            <person name="Zhu T."/>
            <person name="Wang L."/>
            <person name="Wang Y."/>
            <person name="McGuire P.E."/>
            <person name="Liu S."/>
            <person name="Long H."/>
            <person name="Ramasamy R.K."/>
            <person name="Rodriguez J.C."/>
            <person name="Van S.L."/>
            <person name="Yuan L."/>
            <person name="Wang Z."/>
            <person name="Xia Z."/>
            <person name="Xiao L."/>
            <person name="Anderson O.D."/>
            <person name="Ouyang S."/>
            <person name="Liang Y."/>
            <person name="Zimin A.V."/>
            <person name="Pertea G."/>
            <person name="Qi P."/>
            <person name="Bennetzen J.L."/>
            <person name="Dai X."/>
            <person name="Dawson M.W."/>
            <person name="Muller H.G."/>
            <person name="Kugler K."/>
            <person name="Rivarola-Duarte L."/>
            <person name="Spannagl M."/>
            <person name="Mayer K.F.X."/>
            <person name="Lu F.H."/>
            <person name="Bevan M.W."/>
            <person name="Leroy P."/>
            <person name="Li P."/>
            <person name="You F.M."/>
            <person name="Sun Q."/>
            <person name="Liu Z."/>
            <person name="Lyons E."/>
            <person name="Wicker T."/>
            <person name="Salzberg S.L."/>
            <person name="Devos K.M."/>
            <person name="Dvorak J."/>
        </authorList>
    </citation>
    <scope>NUCLEOTIDE SEQUENCE [LARGE SCALE GENOMIC DNA]</scope>
    <source>
        <strain evidence="11">cv. AL8/78</strain>
    </source>
</reference>
<keyword evidence="2 6" id="KW-0547">Nucleotide-binding</keyword>
<organism evidence="11 12">
    <name type="scientific">Aegilops tauschii subsp. strangulata</name>
    <name type="common">Goatgrass</name>
    <dbReference type="NCBI Taxonomy" id="200361"/>
    <lineage>
        <taxon>Eukaryota</taxon>
        <taxon>Viridiplantae</taxon>
        <taxon>Streptophyta</taxon>
        <taxon>Embryophyta</taxon>
        <taxon>Tracheophyta</taxon>
        <taxon>Spermatophyta</taxon>
        <taxon>Magnoliopsida</taxon>
        <taxon>Liliopsida</taxon>
        <taxon>Poales</taxon>
        <taxon>Poaceae</taxon>
        <taxon>BOP clade</taxon>
        <taxon>Pooideae</taxon>
        <taxon>Triticodae</taxon>
        <taxon>Triticeae</taxon>
        <taxon>Triticinae</taxon>
        <taxon>Aegilops</taxon>
    </lineage>
</organism>
<feature type="region of interest" description="Disordered" evidence="9">
    <location>
        <begin position="394"/>
        <end position="488"/>
    </location>
</feature>